<dbReference type="InterPro" id="IPR038518">
    <property type="entry name" value="Glyco_hydro_63N_sf"/>
</dbReference>
<dbReference type="GO" id="GO:0005789">
    <property type="term" value="C:endoplasmic reticulum membrane"/>
    <property type="evidence" value="ECO:0007669"/>
    <property type="project" value="UniProtKB-SubCell"/>
</dbReference>
<dbReference type="Pfam" id="PF16923">
    <property type="entry name" value="Glyco_hydro_63N"/>
    <property type="match status" value="1"/>
</dbReference>
<evidence type="ECO:0000256" key="12">
    <source>
        <dbReference type="ARBA" id="ARBA00052431"/>
    </source>
</evidence>
<dbReference type="InterPro" id="IPR004888">
    <property type="entry name" value="Glycoside_hydrolase_63"/>
</dbReference>
<dbReference type="Gene3D" id="2.70.98.110">
    <property type="entry name" value="Glycosyl hydrolase family 63, N-terminal domain"/>
    <property type="match status" value="1"/>
</dbReference>
<feature type="region of interest" description="Disordered" evidence="15">
    <location>
        <begin position="129"/>
        <end position="149"/>
    </location>
</feature>
<comment type="catalytic activity">
    <reaction evidence="12 13">
        <text>N(4)-(alpha-D-Glc-(1-&gt;2)-alpha-D-Glc-(1-&gt;3)-alpha-D-Glc-(1-&gt;3)-alpha-D-Man-(1-&gt;2)-alpha-D-Man-(1-&gt;2)-alpha-D-Man-(1-&gt;3)-[alpha-D-Man-(1-&gt;2)-alpha-D-Man-(1-&gt;3)-[alpha-D-Man-(1-&gt;2)-alpha-D-Man-(1-&gt;6)]-alpha-D-Man-(1-&gt;6)]-beta-D-Man-(1-&gt;4)-beta-D-GlcNAc-(1-&gt;4)-beta-D-GlcNAc)-L-asparaginyl-[protein] + H2O = N(4)-(alpha-D-Glc-(1-&gt;3)-alpha-D-Glc-(1-&gt;3)-alpha-D-Man-(1-&gt;2)-alpha-D-Man-(1-&gt;2)-alpha-D-Man-(1-&gt;3)-[alpha-D-Man-(1-&gt;2)-alpha-D-Man-(1-&gt;3)-[alpha-D-Man-(1-&gt;2)-alpha-D-Man-(1-&gt;6)]-alpha-D-Man-(1-&gt;6)]-beta-D-Man-(1-&gt;4)-beta-D-GlcNAc-(1-&gt;4)-beta-D-GlcNAc)-L-asparaginyl-[protein] + beta-D-glucose</text>
        <dbReference type="Rhea" id="RHEA:55988"/>
        <dbReference type="Rhea" id="RHEA-COMP:12806"/>
        <dbReference type="Rhea" id="RHEA-COMP:14355"/>
        <dbReference type="ChEBI" id="CHEBI:15377"/>
        <dbReference type="ChEBI" id="CHEBI:15903"/>
        <dbReference type="ChEBI" id="CHEBI:59082"/>
        <dbReference type="ChEBI" id="CHEBI:132537"/>
        <dbReference type="EC" id="3.2.1.106"/>
    </reaction>
</comment>
<evidence type="ECO:0000313" key="20">
    <source>
        <dbReference type="Proteomes" id="UP001056384"/>
    </source>
</evidence>
<keyword evidence="10 13" id="KW-0326">Glycosidase</keyword>
<evidence type="ECO:0000259" key="17">
    <source>
        <dbReference type="Pfam" id="PF03200"/>
    </source>
</evidence>
<gene>
    <name evidence="19" type="ORF">Slin15195_G062700</name>
</gene>
<evidence type="ECO:0000256" key="5">
    <source>
        <dbReference type="ARBA" id="ARBA00022824"/>
    </source>
</evidence>
<dbReference type="Pfam" id="PF03200">
    <property type="entry name" value="Glyco_hydro_63"/>
    <property type="match status" value="1"/>
</dbReference>
<name>A0A9Q9EIM8_9PEZI</name>
<evidence type="ECO:0000256" key="13">
    <source>
        <dbReference type="RuleBase" id="RU368089"/>
    </source>
</evidence>
<comment type="pathway">
    <text evidence="14">Glycan metabolism; N-glycan degradation.</text>
</comment>
<dbReference type="AlphaFoldDB" id="A0A9Q9EIM8"/>
<feature type="chain" id="PRO_5040142775" description="Mannosyl-oligosaccharide glucosidase" evidence="16">
    <location>
        <begin position="22"/>
        <end position="822"/>
    </location>
</feature>
<evidence type="ECO:0000256" key="8">
    <source>
        <dbReference type="ARBA" id="ARBA00023136"/>
    </source>
</evidence>
<proteinExistence type="inferred from homology"/>
<dbReference type="InterPro" id="IPR031335">
    <property type="entry name" value="Glyco_hydro_63_C"/>
</dbReference>
<comment type="function">
    <text evidence="13">Cleaves the distal alpha 1,2-linked glucose residue from the Glc(3)Man(9)GlcNAc(2) oligosaccharide precursor.</text>
</comment>
<dbReference type="PANTHER" id="PTHR10412:SF11">
    <property type="entry name" value="MANNOSYL-OLIGOSACCHARIDE GLUCOSIDASE"/>
    <property type="match status" value="1"/>
</dbReference>
<keyword evidence="5 13" id="KW-0256">Endoplasmic reticulum</keyword>
<evidence type="ECO:0000256" key="1">
    <source>
        <dbReference type="ARBA" id="ARBA00004648"/>
    </source>
</evidence>
<dbReference type="GO" id="GO:0006487">
    <property type="term" value="P:protein N-linked glycosylation"/>
    <property type="evidence" value="ECO:0007669"/>
    <property type="project" value="UniProtKB-UniRule"/>
</dbReference>
<feature type="signal peptide" evidence="16">
    <location>
        <begin position="1"/>
        <end position="21"/>
    </location>
</feature>
<organism evidence="19 20">
    <name type="scientific">Septoria linicola</name>
    <dbReference type="NCBI Taxonomy" id="215465"/>
    <lineage>
        <taxon>Eukaryota</taxon>
        <taxon>Fungi</taxon>
        <taxon>Dikarya</taxon>
        <taxon>Ascomycota</taxon>
        <taxon>Pezizomycotina</taxon>
        <taxon>Dothideomycetes</taxon>
        <taxon>Dothideomycetidae</taxon>
        <taxon>Mycosphaerellales</taxon>
        <taxon>Mycosphaerellaceae</taxon>
        <taxon>Septoria</taxon>
    </lineage>
</organism>
<accession>A0A9Q9EIM8</accession>
<comment type="similarity">
    <text evidence="2 13">Belongs to the glycosyl hydrolase 63 family.</text>
</comment>
<evidence type="ECO:0000256" key="15">
    <source>
        <dbReference type="SAM" id="MobiDB-lite"/>
    </source>
</evidence>
<dbReference type="GO" id="GO:0004573">
    <property type="term" value="F:Glc3Man9GlcNAc2 oligosaccharide glucosidase activity"/>
    <property type="evidence" value="ECO:0007669"/>
    <property type="project" value="UniProtKB-UniRule"/>
</dbReference>
<protein>
    <recommendedName>
        <fullName evidence="11 13">Mannosyl-oligosaccharide glucosidase</fullName>
        <ecNumber evidence="11 13">3.2.1.106</ecNumber>
    </recommendedName>
    <alternativeName>
        <fullName evidence="14">Glucosidase I</fullName>
    </alternativeName>
</protein>
<evidence type="ECO:0000256" key="10">
    <source>
        <dbReference type="ARBA" id="ARBA00023295"/>
    </source>
</evidence>
<evidence type="ECO:0000256" key="2">
    <source>
        <dbReference type="ARBA" id="ARBA00010833"/>
    </source>
</evidence>
<reference evidence="19" key="1">
    <citation type="submission" date="2022-06" db="EMBL/GenBank/DDBJ databases">
        <title>Complete genome sequences of two strains of the flax pathogen Septoria linicola.</title>
        <authorList>
            <person name="Lapalu N."/>
            <person name="Simon A."/>
            <person name="Demenou B."/>
            <person name="Paumier D."/>
            <person name="Guillot M.-P."/>
            <person name="Gout L."/>
            <person name="Valade R."/>
        </authorList>
    </citation>
    <scope>NUCLEOTIDE SEQUENCE</scope>
    <source>
        <strain evidence="19">SE15195</strain>
    </source>
</reference>
<keyword evidence="3" id="KW-0812">Transmembrane</keyword>
<dbReference type="EC" id="3.2.1.106" evidence="11 13"/>
<evidence type="ECO:0000256" key="7">
    <source>
        <dbReference type="ARBA" id="ARBA00022989"/>
    </source>
</evidence>
<sequence>MVKPWGVSSLLATTCAVLATAEEAGSSVFSKASNESLLWGPYRPNLYFGVRPRVPKSILTGLLWARVEDFTSVQNDVRFTCEQHAGMAGYGWDVYDPRSGGVQTVHDKGNGIDVETSFVKFEDGKGGWGARIKGTPREDAPRKDASTGGPETIKTALWFTVSAEGLGSIEPLGSEAAQESGYEGDVILQGDVGQLGEFRLAITEPEGQTHPLHSHVTSHLKPLDHTFVHSLQVPEEALWQSKAVVFQSLKATIDAYVEEYTQQKMPPPWQTYTIQNKPGPGNMHMIQKTFEGPFEFDILFTPNTADKPATSEQLTKSLKTVVDSFGEKYLEVHKPLAPFTDSKWLGFSKSLFSNLIGGIGYFYGDQVIDRSYAPEYEEENEGFWEEAEQARARNAQKMEGPSELFTSVPSRPFFPRGFLWDEGFHLLPILDWDTEVAMQIVSSWYNTMDEDGWIAREQVLGAEAQSKVPSEFLTQYPHYANPPTLFMVVEAILDKIEHKAGSGADLNLKTLGHVAGHHVASPESIKAWFKELYPLLQRNFDWYRKTQYGDLKTYERNAFSSKEGYRWRGRTPRHILTSGLDDYPRAQPPHPGELHLDLISWMGLMSRNIQRIAAYLGEADDAAKYGKITQAIRKNVDEIHWSKEHNTYCDTTIDDYEETAHVCHKGYISIFPLMTGLLDAKHEHLPAILDLIADEEELWSPHGIRSLSKKDALYGTDENYWRSPVWMNMNYLIVKELYNIAQQSGPESSRAAEIYSSLRKNLVETVYNSWLETGFAWEQYNPESGAGQRTQHFTGWTSLVVKMMAMPDIAADGKVGGGHDEL</sequence>
<dbReference type="InterPro" id="IPR031631">
    <property type="entry name" value="Glyco_hydro_63N"/>
</dbReference>
<evidence type="ECO:0000256" key="3">
    <source>
        <dbReference type="ARBA" id="ARBA00022692"/>
    </source>
</evidence>
<keyword evidence="6" id="KW-0735">Signal-anchor</keyword>
<evidence type="ECO:0000256" key="14">
    <source>
        <dbReference type="RuleBase" id="RU369107"/>
    </source>
</evidence>
<evidence type="ECO:0000256" key="16">
    <source>
        <dbReference type="SAM" id="SignalP"/>
    </source>
</evidence>
<dbReference type="FunFam" id="1.50.10.10:FF:000027">
    <property type="entry name" value="Probable mannosyl-oligosaccharide glucosidase"/>
    <property type="match status" value="1"/>
</dbReference>
<comment type="subcellular location">
    <subcellularLocation>
        <location evidence="1 13">Endoplasmic reticulum membrane</location>
        <topology evidence="1 13">Single-pass type II membrane protein</topology>
    </subcellularLocation>
</comment>
<dbReference type="Proteomes" id="UP001056384">
    <property type="component" value="Chromosome 5"/>
</dbReference>
<keyword evidence="8" id="KW-0472">Membrane</keyword>
<dbReference type="GO" id="GO:0009311">
    <property type="term" value="P:oligosaccharide metabolic process"/>
    <property type="evidence" value="ECO:0007669"/>
    <property type="project" value="UniProtKB-UniRule"/>
</dbReference>
<dbReference type="InterPro" id="IPR012341">
    <property type="entry name" value="6hp_glycosidase-like_sf"/>
</dbReference>
<dbReference type="EMBL" id="CP099422">
    <property type="protein sequence ID" value="USW52951.1"/>
    <property type="molecule type" value="Genomic_DNA"/>
</dbReference>
<keyword evidence="16" id="KW-0732">Signal</keyword>
<keyword evidence="7" id="KW-1133">Transmembrane helix</keyword>
<dbReference type="PANTHER" id="PTHR10412">
    <property type="entry name" value="MANNOSYL-OLIGOSACCHARIDE GLUCOSIDASE"/>
    <property type="match status" value="1"/>
</dbReference>
<feature type="domain" description="Glycosyl hydrolase family 63 C-terminal" evidence="17">
    <location>
        <begin position="310"/>
        <end position="806"/>
    </location>
</feature>
<evidence type="ECO:0000313" key="19">
    <source>
        <dbReference type="EMBL" id="USW52951.1"/>
    </source>
</evidence>
<dbReference type="SUPFAM" id="SSF48208">
    <property type="entry name" value="Six-hairpin glycosidases"/>
    <property type="match status" value="1"/>
</dbReference>
<evidence type="ECO:0000256" key="9">
    <source>
        <dbReference type="ARBA" id="ARBA00023180"/>
    </source>
</evidence>
<keyword evidence="4 13" id="KW-0378">Hydrolase</keyword>
<evidence type="ECO:0000256" key="11">
    <source>
        <dbReference type="ARBA" id="ARBA00038888"/>
    </source>
</evidence>
<dbReference type="Gene3D" id="1.50.10.10">
    <property type="match status" value="1"/>
</dbReference>
<evidence type="ECO:0000256" key="4">
    <source>
        <dbReference type="ARBA" id="ARBA00022801"/>
    </source>
</evidence>
<feature type="domain" description="Glycosyl hydrolase family 63 N-terminal" evidence="18">
    <location>
        <begin position="36"/>
        <end position="272"/>
    </location>
</feature>
<evidence type="ECO:0000259" key="18">
    <source>
        <dbReference type="Pfam" id="PF16923"/>
    </source>
</evidence>
<keyword evidence="20" id="KW-1185">Reference proteome</keyword>
<evidence type="ECO:0000256" key="6">
    <source>
        <dbReference type="ARBA" id="ARBA00022968"/>
    </source>
</evidence>
<dbReference type="InterPro" id="IPR008928">
    <property type="entry name" value="6-hairpin_glycosidase_sf"/>
</dbReference>
<feature type="compositionally biased region" description="Basic and acidic residues" evidence="15">
    <location>
        <begin position="135"/>
        <end position="145"/>
    </location>
</feature>
<keyword evidence="9 14" id="KW-0325">Glycoprotein</keyword>